<dbReference type="AlphaFoldDB" id="A0A1B7MXL0"/>
<gene>
    <name evidence="2" type="ORF">K503DRAFT_783698</name>
</gene>
<organism evidence="2 3">
    <name type="scientific">Rhizopogon vinicolor AM-OR11-026</name>
    <dbReference type="NCBI Taxonomy" id="1314800"/>
    <lineage>
        <taxon>Eukaryota</taxon>
        <taxon>Fungi</taxon>
        <taxon>Dikarya</taxon>
        <taxon>Basidiomycota</taxon>
        <taxon>Agaricomycotina</taxon>
        <taxon>Agaricomycetes</taxon>
        <taxon>Agaricomycetidae</taxon>
        <taxon>Boletales</taxon>
        <taxon>Suillineae</taxon>
        <taxon>Rhizopogonaceae</taxon>
        <taxon>Rhizopogon</taxon>
    </lineage>
</organism>
<evidence type="ECO:0000313" key="2">
    <source>
        <dbReference type="EMBL" id="OAX37330.1"/>
    </source>
</evidence>
<protein>
    <submittedName>
        <fullName evidence="2">Uncharacterized protein</fullName>
    </submittedName>
</protein>
<sequence length="230" mass="25657">MHFSIFAIVVTLCLSVPIITKAILALSNQITALLAVLNVTFRVESVFCPDLQIISTGSPTSEQHATAFVAESTTMVNEDMRAFSVLGSLVGLKIICTAHRKHAFFIPSPHLSLYHAQILKPLNSGLRSLEFAHIKPVTITWGHDESVNSGTEDVNKQHIRSQHSSEFHENNLSYNDLLCASRKSPFERKLTFCLTSGWSLQERLNNFRTKTTALQSVKFGDYYVIFCIGN</sequence>
<feature type="chain" id="PRO_5012204451" evidence="1">
    <location>
        <begin position="16"/>
        <end position="230"/>
    </location>
</feature>
<dbReference type="InParanoid" id="A0A1B7MXL0"/>
<evidence type="ECO:0000256" key="1">
    <source>
        <dbReference type="SAM" id="SignalP"/>
    </source>
</evidence>
<keyword evidence="1" id="KW-0732">Signal</keyword>
<feature type="signal peptide" evidence="1">
    <location>
        <begin position="1"/>
        <end position="15"/>
    </location>
</feature>
<accession>A0A1B7MXL0</accession>
<name>A0A1B7MXL0_9AGAM</name>
<dbReference type="Proteomes" id="UP000092154">
    <property type="component" value="Unassembled WGS sequence"/>
</dbReference>
<keyword evidence="3" id="KW-1185">Reference proteome</keyword>
<evidence type="ECO:0000313" key="3">
    <source>
        <dbReference type="Proteomes" id="UP000092154"/>
    </source>
</evidence>
<reference evidence="2 3" key="1">
    <citation type="submission" date="2016-06" db="EMBL/GenBank/DDBJ databases">
        <title>Comparative genomics of the ectomycorrhizal sister species Rhizopogon vinicolor and Rhizopogon vesiculosus (Basidiomycota: Boletales) reveals a divergence of the mating type B locus.</title>
        <authorList>
            <consortium name="DOE Joint Genome Institute"/>
            <person name="Mujic A.B."/>
            <person name="Kuo A."/>
            <person name="Tritt A."/>
            <person name="Lipzen A."/>
            <person name="Chen C."/>
            <person name="Johnson J."/>
            <person name="Sharma A."/>
            <person name="Barry K."/>
            <person name="Grigoriev I.V."/>
            <person name="Spatafora J.W."/>
        </authorList>
    </citation>
    <scope>NUCLEOTIDE SEQUENCE [LARGE SCALE GENOMIC DNA]</scope>
    <source>
        <strain evidence="2 3">AM-OR11-026</strain>
    </source>
</reference>
<dbReference type="EMBL" id="KV448358">
    <property type="protein sequence ID" value="OAX37330.1"/>
    <property type="molecule type" value="Genomic_DNA"/>
</dbReference>
<proteinExistence type="predicted"/>